<sequence>MDEETIDKVERPFISARHRDYGVTIYHDLDTCGFPADYPFHSYANMALRALRCCDSSYFLRSIHMYGDLDAYPSLKSGSLSPGDTRAEIFVKHFPKRKTVCKLDVCQDAVPRGGSKQPLATSALKKEIFSQNEAEKPPYTVLLATSDADFVKTIIRLKEDDVVVLLACESDADESLKNAVLVKWWWAHFIQGGEYQFKPAN</sequence>
<reference evidence="1" key="1">
    <citation type="submission" date="2019-12" db="EMBL/GenBank/DDBJ databases">
        <title>Genome sequencing and annotation of Brassica cretica.</title>
        <authorList>
            <person name="Studholme D.J."/>
            <person name="Sarris P.F."/>
        </authorList>
    </citation>
    <scope>NUCLEOTIDE SEQUENCE</scope>
    <source>
        <strain evidence="1">PFS-001/15</strain>
        <tissue evidence="1">Leaf</tissue>
    </source>
</reference>
<gene>
    <name evidence="1" type="ORF">F2Q68_00044862</name>
</gene>
<dbReference type="AlphaFoldDB" id="A0A8S9LVC9"/>
<organism evidence="1 2">
    <name type="scientific">Brassica cretica</name>
    <name type="common">Mustard</name>
    <dbReference type="NCBI Taxonomy" id="69181"/>
    <lineage>
        <taxon>Eukaryota</taxon>
        <taxon>Viridiplantae</taxon>
        <taxon>Streptophyta</taxon>
        <taxon>Embryophyta</taxon>
        <taxon>Tracheophyta</taxon>
        <taxon>Spermatophyta</taxon>
        <taxon>Magnoliopsida</taxon>
        <taxon>eudicotyledons</taxon>
        <taxon>Gunneridae</taxon>
        <taxon>Pentapetalae</taxon>
        <taxon>rosids</taxon>
        <taxon>malvids</taxon>
        <taxon>Brassicales</taxon>
        <taxon>Brassicaceae</taxon>
        <taxon>Brassiceae</taxon>
        <taxon>Brassica</taxon>
    </lineage>
</organism>
<protein>
    <recommendedName>
        <fullName evidence="3">NYN domain-containing protein</fullName>
    </recommendedName>
</protein>
<dbReference type="Proteomes" id="UP000712281">
    <property type="component" value="Unassembled WGS sequence"/>
</dbReference>
<name>A0A8S9LVC9_BRACR</name>
<evidence type="ECO:0000313" key="1">
    <source>
        <dbReference type="EMBL" id="KAF2609508.1"/>
    </source>
</evidence>
<accession>A0A8S9LVC9</accession>
<proteinExistence type="predicted"/>
<evidence type="ECO:0000313" key="2">
    <source>
        <dbReference type="Proteomes" id="UP000712281"/>
    </source>
</evidence>
<dbReference type="EMBL" id="QGKW02000276">
    <property type="protein sequence ID" value="KAF2609508.1"/>
    <property type="molecule type" value="Genomic_DNA"/>
</dbReference>
<evidence type="ECO:0008006" key="3">
    <source>
        <dbReference type="Google" id="ProtNLM"/>
    </source>
</evidence>
<comment type="caution">
    <text evidence="1">The sequence shown here is derived from an EMBL/GenBank/DDBJ whole genome shotgun (WGS) entry which is preliminary data.</text>
</comment>